<accession>A0A397HCY8</accession>
<protein>
    <recommendedName>
        <fullName evidence="1">TLDc domain-containing protein</fullName>
    </recommendedName>
</protein>
<feature type="domain" description="TLDc" evidence="1">
    <location>
        <begin position="87"/>
        <end position="189"/>
    </location>
</feature>
<dbReference type="InterPro" id="IPR006571">
    <property type="entry name" value="TLDc_dom"/>
</dbReference>
<dbReference type="InterPro" id="IPR011705">
    <property type="entry name" value="BACK"/>
</dbReference>
<dbReference type="PROSITE" id="PS51886">
    <property type="entry name" value="TLDC"/>
    <property type="match status" value="1"/>
</dbReference>
<dbReference type="OrthoDB" id="2406712at2759"/>
<dbReference type="EMBL" id="PQFF01000320">
    <property type="protein sequence ID" value="RHZ60975.1"/>
    <property type="molecule type" value="Genomic_DNA"/>
</dbReference>
<name>A0A397HCY8_9GLOM</name>
<keyword evidence="3" id="KW-1185">Reference proteome</keyword>
<dbReference type="Gene3D" id="1.25.40.420">
    <property type="match status" value="1"/>
</dbReference>
<evidence type="ECO:0000259" key="1">
    <source>
        <dbReference type="PROSITE" id="PS51886"/>
    </source>
</evidence>
<reference evidence="2 3" key="1">
    <citation type="submission" date="2018-08" db="EMBL/GenBank/DDBJ databases">
        <title>Genome and evolution of the arbuscular mycorrhizal fungus Diversispora epigaea (formerly Glomus versiforme) and its bacterial endosymbionts.</title>
        <authorList>
            <person name="Sun X."/>
            <person name="Fei Z."/>
            <person name="Harrison M."/>
        </authorList>
    </citation>
    <scope>NUCLEOTIDE SEQUENCE [LARGE SCALE GENOMIC DNA]</scope>
    <source>
        <strain evidence="2 3">IT104</strain>
    </source>
</reference>
<dbReference type="Pfam" id="PF07707">
    <property type="entry name" value="BACK"/>
    <property type="match status" value="1"/>
</dbReference>
<proteinExistence type="predicted"/>
<gene>
    <name evidence="2" type="ORF">Glove_350g79</name>
</gene>
<evidence type="ECO:0000313" key="2">
    <source>
        <dbReference type="EMBL" id="RHZ60975.1"/>
    </source>
</evidence>
<sequence length="189" mass="22435">MHPTIIFEAENFQSLPEDKLISILKRDDLQLEESKIWEYVIQWGKAKNQTLPTNLDEWTYDNFLTLKEALKQCLPYIRYFDLSHEDVLVLPPQISSWIDRKEKSTPYNENNPYEFKLLIRGSRDGFDVKNFYNICHKVSNTFIVLKVEGTEEILGGYNPIGWDKNRNQWRKTQDSFAFSLKTSNMKIQF</sequence>
<dbReference type="AlphaFoldDB" id="A0A397HCY8"/>
<comment type="caution">
    <text evidence="2">The sequence shown here is derived from an EMBL/GenBank/DDBJ whole genome shotgun (WGS) entry which is preliminary data.</text>
</comment>
<evidence type="ECO:0000313" key="3">
    <source>
        <dbReference type="Proteomes" id="UP000266861"/>
    </source>
</evidence>
<dbReference type="Pfam" id="PF07534">
    <property type="entry name" value="TLD"/>
    <property type="match status" value="1"/>
</dbReference>
<dbReference type="Proteomes" id="UP000266861">
    <property type="component" value="Unassembled WGS sequence"/>
</dbReference>
<organism evidence="2 3">
    <name type="scientific">Diversispora epigaea</name>
    <dbReference type="NCBI Taxonomy" id="1348612"/>
    <lineage>
        <taxon>Eukaryota</taxon>
        <taxon>Fungi</taxon>
        <taxon>Fungi incertae sedis</taxon>
        <taxon>Mucoromycota</taxon>
        <taxon>Glomeromycotina</taxon>
        <taxon>Glomeromycetes</taxon>
        <taxon>Diversisporales</taxon>
        <taxon>Diversisporaceae</taxon>
        <taxon>Diversispora</taxon>
    </lineage>
</organism>